<organism evidence="3 4">
    <name type="scientific">Chara braunii</name>
    <name type="common">Braun's stonewort</name>
    <dbReference type="NCBI Taxonomy" id="69332"/>
    <lineage>
        <taxon>Eukaryota</taxon>
        <taxon>Viridiplantae</taxon>
        <taxon>Streptophyta</taxon>
        <taxon>Charophyceae</taxon>
        <taxon>Charales</taxon>
        <taxon>Characeae</taxon>
        <taxon>Chara</taxon>
    </lineage>
</organism>
<feature type="signal peptide" evidence="2">
    <location>
        <begin position="1"/>
        <end position="25"/>
    </location>
</feature>
<keyword evidence="4" id="KW-1185">Reference proteome</keyword>
<accession>A0A388KNT0</accession>
<dbReference type="EMBL" id="BFEA01000152">
    <property type="protein sequence ID" value="GBG71716.1"/>
    <property type="molecule type" value="Genomic_DNA"/>
</dbReference>
<feature type="chain" id="PRO_5017284862" evidence="2">
    <location>
        <begin position="26"/>
        <end position="217"/>
    </location>
</feature>
<sequence>MSLVAFVMLTFTIMILGATPRLAHGRKHYGRREGVVTETYAAANASADSSNGSLAYAEGGMNMSMNATSQEKGGESGYVGISASQTVWDPSSAEAGASANEKKTRVYAGGSSADPEVKEGGDLLKVMKAVRARQMNNSTANSNGRLQIDGVGTAEEEGEEEEAEEEKEKKRMTKTTKKKKVRKEHFWTTANRAAGNRNATGRADVVGVQNHGVKIRQ</sequence>
<evidence type="ECO:0000313" key="3">
    <source>
        <dbReference type="EMBL" id="GBG71716.1"/>
    </source>
</evidence>
<dbReference type="AlphaFoldDB" id="A0A388KNT0"/>
<name>A0A388KNT0_CHABU</name>
<gene>
    <name evidence="3" type="ORF">CBR_g9127</name>
</gene>
<comment type="caution">
    <text evidence="3">The sequence shown here is derived from an EMBL/GenBank/DDBJ whole genome shotgun (WGS) entry which is preliminary data.</text>
</comment>
<evidence type="ECO:0000256" key="1">
    <source>
        <dbReference type="SAM" id="MobiDB-lite"/>
    </source>
</evidence>
<evidence type="ECO:0000256" key="2">
    <source>
        <dbReference type="SAM" id="SignalP"/>
    </source>
</evidence>
<dbReference type="Proteomes" id="UP000265515">
    <property type="component" value="Unassembled WGS sequence"/>
</dbReference>
<feature type="region of interest" description="Disordered" evidence="1">
    <location>
        <begin position="90"/>
        <end position="115"/>
    </location>
</feature>
<feature type="compositionally biased region" description="Basic residues" evidence="1">
    <location>
        <begin position="170"/>
        <end position="183"/>
    </location>
</feature>
<protein>
    <submittedName>
        <fullName evidence="3">Uncharacterized protein</fullName>
    </submittedName>
</protein>
<feature type="region of interest" description="Disordered" evidence="1">
    <location>
        <begin position="139"/>
        <end position="183"/>
    </location>
</feature>
<reference evidence="3 4" key="1">
    <citation type="journal article" date="2018" name="Cell">
        <title>The Chara Genome: Secondary Complexity and Implications for Plant Terrestrialization.</title>
        <authorList>
            <person name="Nishiyama T."/>
            <person name="Sakayama H."/>
            <person name="Vries J.D."/>
            <person name="Buschmann H."/>
            <person name="Saint-Marcoux D."/>
            <person name="Ullrich K.K."/>
            <person name="Haas F.B."/>
            <person name="Vanderstraeten L."/>
            <person name="Becker D."/>
            <person name="Lang D."/>
            <person name="Vosolsobe S."/>
            <person name="Rombauts S."/>
            <person name="Wilhelmsson P.K.I."/>
            <person name="Janitza P."/>
            <person name="Kern R."/>
            <person name="Heyl A."/>
            <person name="Rumpler F."/>
            <person name="Villalobos L.I.A.C."/>
            <person name="Clay J.M."/>
            <person name="Skokan R."/>
            <person name="Toyoda A."/>
            <person name="Suzuki Y."/>
            <person name="Kagoshima H."/>
            <person name="Schijlen E."/>
            <person name="Tajeshwar N."/>
            <person name="Catarino B."/>
            <person name="Hetherington A.J."/>
            <person name="Saltykova A."/>
            <person name="Bonnot C."/>
            <person name="Breuninger H."/>
            <person name="Symeonidi A."/>
            <person name="Radhakrishnan G.V."/>
            <person name="Van Nieuwerburgh F."/>
            <person name="Deforce D."/>
            <person name="Chang C."/>
            <person name="Karol K.G."/>
            <person name="Hedrich R."/>
            <person name="Ulvskov P."/>
            <person name="Glockner G."/>
            <person name="Delwiche C.F."/>
            <person name="Petrasek J."/>
            <person name="Van de Peer Y."/>
            <person name="Friml J."/>
            <person name="Beilby M."/>
            <person name="Dolan L."/>
            <person name="Kohara Y."/>
            <person name="Sugano S."/>
            <person name="Fujiyama A."/>
            <person name="Delaux P.-M."/>
            <person name="Quint M."/>
            <person name="TheiBen G."/>
            <person name="Hagemann M."/>
            <person name="Harholt J."/>
            <person name="Dunand C."/>
            <person name="Zachgo S."/>
            <person name="Langdale J."/>
            <person name="Maumus F."/>
            <person name="Straeten D.V.D."/>
            <person name="Gould S.B."/>
            <person name="Rensing S.A."/>
        </authorList>
    </citation>
    <scope>NUCLEOTIDE SEQUENCE [LARGE SCALE GENOMIC DNA]</scope>
    <source>
        <strain evidence="3 4">S276</strain>
    </source>
</reference>
<proteinExistence type="predicted"/>
<keyword evidence="2" id="KW-0732">Signal</keyword>
<evidence type="ECO:0000313" key="4">
    <source>
        <dbReference type="Proteomes" id="UP000265515"/>
    </source>
</evidence>
<dbReference type="Gramene" id="GBG71716">
    <property type="protein sequence ID" value="GBG71716"/>
    <property type="gene ID" value="CBR_g9127"/>
</dbReference>
<feature type="compositionally biased region" description="Acidic residues" evidence="1">
    <location>
        <begin position="154"/>
        <end position="165"/>
    </location>
</feature>